<dbReference type="STRING" id="407821.A0A087SUS9"/>
<dbReference type="PANTHER" id="PTHR13302:SF8">
    <property type="entry name" value="CONSERVED OLIGOMERIC GOLGI COMPLEX SUBUNIT 3"/>
    <property type="match status" value="1"/>
</dbReference>
<evidence type="ECO:0000313" key="2">
    <source>
        <dbReference type="Proteomes" id="UP000054359"/>
    </source>
</evidence>
<dbReference type="GO" id="GO:0007030">
    <property type="term" value="P:Golgi organization"/>
    <property type="evidence" value="ECO:0007669"/>
    <property type="project" value="TreeGrafter"/>
</dbReference>
<name>A0A087SUS9_STEMI</name>
<proteinExistence type="predicted"/>
<dbReference type="OrthoDB" id="296793at2759"/>
<dbReference type="OMA" id="CEKFIMA"/>
<keyword evidence="2" id="KW-1185">Reference proteome</keyword>
<feature type="non-terminal residue" evidence="1">
    <location>
        <position position="107"/>
    </location>
</feature>
<reference evidence="1 2" key="1">
    <citation type="submission" date="2013-11" db="EMBL/GenBank/DDBJ databases">
        <title>Genome sequencing of Stegodyphus mimosarum.</title>
        <authorList>
            <person name="Bechsgaard J."/>
        </authorList>
    </citation>
    <scope>NUCLEOTIDE SEQUENCE [LARGE SCALE GENOMIC DNA]</scope>
</reference>
<organism evidence="1 2">
    <name type="scientific">Stegodyphus mimosarum</name>
    <name type="common">African social velvet spider</name>
    <dbReference type="NCBI Taxonomy" id="407821"/>
    <lineage>
        <taxon>Eukaryota</taxon>
        <taxon>Metazoa</taxon>
        <taxon>Ecdysozoa</taxon>
        <taxon>Arthropoda</taxon>
        <taxon>Chelicerata</taxon>
        <taxon>Arachnida</taxon>
        <taxon>Araneae</taxon>
        <taxon>Araneomorphae</taxon>
        <taxon>Entelegynae</taxon>
        <taxon>Eresoidea</taxon>
        <taxon>Eresidae</taxon>
        <taxon>Stegodyphus</taxon>
    </lineage>
</organism>
<dbReference type="GO" id="GO:0017119">
    <property type="term" value="C:Golgi transport complex"/>
    <property type="evidence" value="ECO:0007669"/>
    <property type="project" value="TreeGrafter"/>
</dbReference>
<accession>A0A087SUS9</accession>
<dbReference type="PANTHER" id="PTHR13302">
    <property type="entry name" value="CONSERVED OLIGOMERIC GOLGI COMPLEX COMPONENT 3"/>
    <property type="match status" value="1"/>
</dbReference>
<dbReference type="GO" id="GO:0005801">
    <property type="term" value="C:cis-Golgi network"/>
    <property type="evidence" value="ECO:0007669"/>
    <property type="project" value="InterPro"/>
</dbReference>
<evidence type="ECO:0000313" key="1">
    <source>
        <dbReference type="EMBL" id="KFM56618.1"/>
    </source>
</evidence>
<dbReference type="GO" id="GO:0016020">
    <property type="term" value="C:membrane"/>
    <property type="evidence" value="ECO:0007669"/>
    <property type="project" value="InterPro"/>
</dbReference>
<gene>
    <name evidence="1" type="ORF">X975_00275</name>
</gene>
<dbReference type="AlphaFoldDB" id="A0A087SUS9"/>
<protein>
    <submittedName>
        <fullName evidence="1">Conserved oligomeric Golgi complex subunit 3</fullName>
    </submittedName>
</protein>
<dbReference type="InterPro" id="IPR007265">
    <property type="entry name" value="COG_su3"/>
</dbReference>
<dbReference type="Proteomes" id="UP000054359">
    <property type="component" value="Unassembled WGS sequence"/>
</dbReference>
<dbReference type="GO" id="GO:0006886">
    <property type="term" value="P:intracellular protein transport"/>
    <property type="evidence" value="ECO:0007669"/>
    <property type="project" value="InterPro"/>
</dbReference>
<dbReference type="GO" id="GO:0006891">
    <property type="term" value="P:intra-Golgi vesicle-mediated transport"/>
    <property type="evidence" value="ECO:0007669"/>
    <property type="project" value="TreeGrafter"/>
</dbReference>
<sequence length="107" mass="12062">MQSSPNSQDISLSQQPFASTEKVSQLIADNIRDLKSKLPSLHRSMSLYLANPDTEYILLRPVKTQIQNCFEQVLQLIRVNYTEEEQVIIACPSLEQLSILLSPSASK</sequence>
<dbReference type="EMBL" id="KK112052">
    <property type="protein sequence ID" value="KFM56618.1"/>
    <property type="molecule type" value="Genomic_DNA"/>
</dbReference>